<feature type="domain" description="DUF4349" evidence="1">
    <location>
        <begin position="22"/>
        <end position="90"/>
    </location>
</feature>
<proteinExistence type="predicted"/>
<protein>
    <recommendedName>
        <fullName evidence="1">DUF4349 domain-containing protein</fullName>
    </recommendedName>
</protein>
<organism evidence="2">
    <name type="scientific">marine sediment metagenome</name>
    <dbReference type="NCBI Taxonomy" id="412755"/>
    <lineage>
        <taxon>unclassified sequences</taxon>
        <taxon>metagenomes</taxon>
        <taxon>ecological metagenomes</taxon>
    </lineage>
</organism>
<gene>
    <name evidence="2" type="ORF">S12H4_18473</name>
</gene>
<evidence type="ECO:0000259" key="1">
    <source>
        <dbReference type="Pfam" id="PF14257"/>
    </source>
</evidence>
<dbReference type="Pfam" id="PF14257">
    <property type="entry name" value="DUF4349"/>
    <property type="match status" value="1"/>
</dbReference>
<sequence>MPAPSPAPQEETGYDEDQSLDRMIVRTGNMALVVEDVAETVVRITELADSYNGYVVSSNSWREGERLMGNIAIRVPVDRFDGAIGALRQINIKVIGSISLIPIHSISKGIQPRVGIG</sequence>
<reference evidence="2" key="1">
    <citation type="journal article" date="2014" name="Front. Microbiol.">
        <title>High frequency of phylogenetically diverse reductive dehalogenase-homologous genes in deep subseafloor sedimentary metagenomes.</title>
        <authorList>
            <person name="Kawai M."/>
            <person name="Futagami T."/>
            <person name="Toyoda A."/>
            <person name="Takaki Y."/>
            <person name="Nishi S."/>
            <person name="Hori S."/>
            <person name="Arai W."/>
            <person name="Tsubouchi T."/>
            <person name="Morono Y."/>
            <person name="Uchiyama I."/>
            <person name="Ito T."/>
            <person name="Fujiyama A."/>
            <person name="Inagaki F."/>
            <person name="Takami H."/>
        </authorList>
    </citation>
    <scope>NUCLEOTIDE SEQUENCE</scope>
    <source>
        <strain evidence="2">Expedition CK06-06</strain>
    </source>
</reference>
<accession>X1SMG4</accession>
<dbReference type="AlphaFoldDB" id="X1SMG4"/>
<dbReference type="InterPro" id="IPR025645">
    <property type="entry name" value="DUF4349"/>
</dbReference>
<comment type="caution">
    <text evidence="2">The sequence shown here is derived from an EMBL/GenBank/DDBJ whole genome shotgun (WGS) entry which is preliminary data.</text>
</comment>
<evidence type="ECO:0000313" key="2">
    <source>
        <dbReference type="EMBL" id="GAI76545.1"/>
    </source>
</evidence>
<name>X1SMG4_9ZZZZ</name>
<dbReference type="EMBL" id="BARW01009129">
    <property type="protein sequence ID" value="GAI76545.1"/>
    <property type="molecule type" value="Genomic_DNA"/>
</dbReference>